<dbReference type="AlphaFoldDB" id="A0A1H6VI74"/>
<dbReference type="Proteomes" id="UP000199420">
    <property type="component" value="Unassembled WGS sequence"/>
</dbReference>
<evidence type="ECO:0000256" key="1">
    <source>
        <dbReference type="SAM" id="SignalP"/>
    </source>
</evidence>
<keyword evidence="3" id="KW-1185">Reference proteome</keyword>
<dbReference type="RefSeq" id="WP_091338515.1">
    <property type="nucleotide sequence ID" value="NZ_FNYC01000004.1"/>
</dbReference>
<sequence>MPHPLPLLAAAAAAPLLGLAVHVASMHPGTDPVAHAASALPHNLCASCHSSASPASLASAGALDARDVLAERSYLPDVPQG</sequence>
<gene>
    <name evidence="2" type="ORF">SAMN04487997_2304</name>
</gene>
<proteinExistence type="predicted"/>
<organism evidence="2 3">
    <name type="scientific">Frateuria terrea</name>
    <dbReference type="NCBI Taxonomy" id="529704"/>
    <lineage>
        <taxon>Bacteria</taxon>
        <taxon>Pseudomonadati</taxon>
        <taxon>Pseudomonadota</taxon>
        <taxon>Gammaproteobacteria</taxon>
        <taxon>Lysobacterales</taxon>
        <taxon>Rhodanobacteraceae</taxon>
        <taxon>Frateuria</taxon>
    </lineage>
</organism>
<evidence type="ECO:0000313" key="2">
    <source>
        <dbReference type="EMBL" id="SEJ04263.1"/>
    </source>
</evidence>
<protein>
    <recommendedName>
        <fullName evidence="4">Cytochrome c domain-containing protein</fullName>
    </recommendedName>
</protein>
<reference evidence="2 3" key="1">
    <citation type="submission" date="2016-10" db="EMBL/GenBank/DDBJ databases">
        <authorList>
            <person name="de Groot N.N."/>
        </authorList>
    </citation>
    <scope>NUCLEOTIDE SEQUENCE [LARGE SCALE GENOMIC DNA]</scope>
    <source>
        <strain evidence="2 3">DSM 26515</strain>
    </source>
</reference>
<keyword evidence="1" id="KW-0732">Signal</keyword>
<feature type="chain" id="PRO_5011645460" description="Cytochrome c domain-containing protein" evidence="1">
    <location>
        <begin position="24"/>
        <end position="81"/>
    </location>
</feature>
<feature type="signal peptide" evidence="1">
    <location>
        <begin position="1"/>
        <end position="23"/>
    </location>
</feature>
<dbReference type="STRING" id="529704.SAMN02927913_2926"/>
<accession>A0A1H6VI74</accession>
<evidence type="ECO:0000313" key="3">
    <source>
        <dbReference type="Proteomes" id="UP000199420"/>
    </source>
</evidence>
<dbReference type="EMBL" id="FNYC01000004">
    <property type="protein sequence ID" value="SEJ04263.1"/>
    <property type="molecule type" value="Genomic_DNA"/>
</dbReference>
<name>A0A1H6VI74_9GAMM</name>
<evidence type="ECO:0008006" key="4">
    <source>
        <dbReference type="Google" id="ProtNLM"/>
    </source>
</evidence>